<evidence type="ECO:0000313" key="2">
    <source>
        <dbReference type="EMBL" id="RLN04195.1"/>
    </source>
</evidence>
<feature type="region of interest" description="Disordered" evidence="1">
    <location>
        <begin position="57"/>
        <end position="89"/>
    </location>
</feature>
<sequence length="168" mass="18040">MNRSARRLTSLSPPDDASYPPLDAAPGDAAAALLARDRLLVVAVPRLADLDVLELEEEAGDATLPSTSSRPGGREPKLRPRRGAARASSIHRVAPEESMNRTFLIASRRLPRIDDRLFLLLEAAASSSSADAGRAPETAMDDDDRLHVREGAAAFFFLLLVLVDASES</sequence>
<feature type="region of interest" description="Disordered" evidence="1">
    <location>
        <begin position="1"/>
        <end position="24"/>
    </location>
</feature>
<dbReference type="EMBL" id="PQIB02000008">
    <property type="protein sequence ID" value="RLN04195.1"/>
    <property type="molecule type" value="Genomic_DNA"/>
</dbReference>
<organism evidence="2 3">
    <name type="scientific">Panicum miliaceum</name>
    <name type="common">Proso millet</name>
    <name type="synonym">Broomcorn millet</name>
    <dbReference type="NCBI Taxonomy" id="4540"/>
    <lineage>
        <taxon>Eukaryota</taxon>
        <taxon>Viridiplantae</taxon>
        <taxon>Streptophyta</taxon>
        <taxon>Embryophyta</taxon>
        <taxon>Tracheophyta</taxon>
        <taxon>Spermatophyta</taxon>
        <taxon>Magnoliopsida</taxon>
        <taxon>Liliopsida</taxon>
        <taxon>Poales</taxon>
        <taxon>Poaceae</taxon>
        <taxon>PACMAD clade</taxon>
        <taxon>Panicoideae</taxon>
        <taxon>Panicodae</taxon>
        <taxon>Paniceae</taxon>
        <taxon>Panicinae</taxon>
        <taxon>Panicum</taxon>
        <taxon>Panicum sect. Panicum</taxon>
    </lineage>
</organism>
<proteinExistence type="predicted"/>
<comment type="caution">
    <text evidence="2">The sequence shown here is derived from an EMBL/GenBank/DDBJ whole genome shotgun (WGS) entry which is preliminary data.</text>
</comment>
<evidence type="ECO:0000313" key="3">
    <source>
        <dbReference type="Proteomes" id="UP000275267"/>
    </source>
</evidence>
<accession>A0A3L6RKC9</accession>
<dbReference type="AlphaFoldDB" id="A0A3L6RKC9"/>
<evidence type="ECO:0000256" key="1">
    <source>
        <dbReference type="SAM" id="MobiDB-lite"/>
    </source>
</evidence>
<keyword evidence="3" id="KW-1185">Reference proteome</keyword>
<name>A0A3L6RKC9_PANMI</name>
<gene>
    <name evidence="2" type="ORF">C2845_PM13G18910</name>
</gene>
<protein>
    <submittedName>
        <fullName evidence="2">Uncharacterized protein</fullName>
    </submittedName>
</protein>
<dbReference type="Proteomes" id="UP000275267">
    <property type="component" value="Unassembled WGS sequence"/>
</dbReference>
<reference evidence="3" key="1">
    <citation type="journal article" date="2019" name="Nat. Commun.">
        <title>The genome of broomcorn millet.</title>
        <authorList>
            <person name="Zou C."/>
            <person name="Miki D."/>
            <person name="Li D."/>
            <person name="Tang Q."/>
            <person name="Xiao L."/>
            <person name="Rajput S."/>
            <person name="Deng P."/>
            <person name="Jia W."/>
            <person name="Huang R."/>
            <person name="Zhang M."/>
            <person name="Sun Y."/>
            <person name="Hu J."/>
            <person name="Fu X."/>
            <person name="Schnable P.S."/>
            <person name="Li F."/>
            <person name="Zhang H."/>
            <person name="Feng B."/>
            <person name="Zhu X."/>
            <person name="Liu R."/>
            <person name="Schnable J.C."/>
            <person name="Zhu J.-K."/>
            <person name="Zhang H."/>
        </authorList>
    </citation>
    <scope>NUCLEOTIDE SEQUENCE [LARGE SCALE GENOMIC DNA]</scope>
</reference>